<name>A0A250WQ93_9CHLO</name>
<protein>
    <submittedName>
        <fullName evidence="1">Uncharacterized protein</fullName>
    </submittedName>
</protein>
<organism evidence="1 2">
    <name type="scientific">Chlamydomonas eustigma</name>
    <dbReference type="NCBI Taxonomy" id="1157962"/>
    <lineage>
        <taxon>Eukaryota</taxon>
        <taxon>Viridiplantae</taxon>
        <taxon>Chlorophyta</taxon>
        <taxon>core chlorophytes</taxon>
        <taxon>Chlorophyceae</taxon>
        <taxon>CS clade</taxon>
        <taxon>Chlamydomonadales</taxon>
        <taxon>Chlamydomonadaceae</taxon>
        <taxon>Chlamydomonas</taxon>
    </lineage>
</organism>
<evidence type="ECO:0000313" key="2">
    <source>
        <dbReference type="Proteomes" id="UP000232323"/>
    </source>
</evidence>
<reference evidence="1 2" key="1">
    <citation type="submission" date="2017-08" db="EMBL/GenBank/DDBJ databases">
        <title>Acidophilic green algal genome provides insights into adaptation to an acidic environment.</title>
        <authorList>
            <person name="Hirooka S."/>
            <person name="Hirose Y."/>
            <person name="Kanesaki Y."/>
            <person name="Higuchi S."/>
            <person name="Fujiwara T."/>
            <person name="Onuma R."/>
            <person name="Era A."/>
            <person name="Ohbayashi R."/>
            <person name="Uzuka A."/>
            <person name="Nozaki H."/>
            <person name="Yoshikawa H."/>
            <person name="Miyagishima S.Y."/>
        </authorList>
    </citation>
    <scope>NUCLEOTIDE SEQUENCE [LARGE SCALE GENOMIC DNA]</scope>
    <source>
        <strain evidence="1 2">NIES-2499</strain>
    </source>
</reference>
<accession>A0A250WQ93</accession>
<dbReference type="Proteomes" id="UP000232323">
    <property type="component" value="Unassembled WGS sequence"/>
</dbReference>
<dbReference type="AlphaFoldDB" id="A0A250WQ93"/>
<proteinExistence type="predicted"/>
<keyword evidence="2" id="KW-1185">Reference proteome</keyword>
<sequence length="158" mass="18020">MYTVTLRTRVMALKLSTQQYNHTMEEINRNHAEKLVQAVAELGIVKLGKLVGRDPRILKAVEASKFIVLGNDSAKADWPELWSKELGHPVDLVTFRNLPSTAQVVHSAQDREGWQQISVWHRLRGLVAKRTTKDRRLQLSEVESRLFVLRTALIGSQK</sequence>
<comment type="caution">
    <text evidence="1">The sequence shown here is derived from an EMBL/GenBank/DDBJ whole genome shotgun (WGS) entry which is preliminary data.</text>
</comment>
<dbReference type="EMBL" id="BEGY01000002">
    <property type="protein sequence ID" value="GAX73015.1"/>
    <property type="molecule type" value="Genomic_DNA"/>
</dbReference>
<gene>
    <name evidence="1" type="ORF">CEUSTIGMA_g467.t1</name>
</gene>
<evidence type="ECO:0000313" key="1">
    <source>
        <dbReference type="EMBL" id="GAX73015.1"/>
    </source>
</evidence>